<evidence type="ECO:0000256" key="2">
    <source>
        <dbReference type="SAM" id="SignalP"/>
    </source>
</evidence>
<accession>A0A371YWC5</accession>
<evidence type="ECO:0000313" key="4">
    <source>
        <dbReference type="Proteomes" id="UP000262371"/>
    </source>
</evidence>
<feature type="transmembrane region" description="Helical" evidence="1">
    <location>
        <begin position="84"/>
        <end position="104"/>
    </location>
</feature>
<proteinExistence type="predicted"/>
<name>A0A371YWC5_9PROT</name>
<dbReference type="OrthoDB" id="7281258at2"/>
<dbReference type="RefSeq" id="WP_116704275.1">
    <property type="nucleotide sequence ID" value="NZ_QUWV01000207.1"/>
</dbReference>
<keyword evidence="1" id="KW-1133">Transmembrane helix</keyword>
<feature type="chain" id="PRO_5016843920" description="DUF4134 domain-containing protein" evidence="2">
    <location>
        <begin position="31"/>
        <end position="129"/>
    </location>
</feature>
<feature type="transmembrane region" description="Helical" evidence="1">
    <location>
        <begin position="48"/>
        <end position="72"/>
    </location>
</feature>
<evidence type="ECO:0000313" key="3">
    <source>
        <dbReference type="EMBL" id="RFD18531.1"/>
    </source>
</evidence>
<sequence>MNKLHHARKLACVLGISALTLHLTDMPAHAQAIDQIAQNATTHINLAWSYLMNMVCWVGGGLLLAISVFAWYQHQRNPNAGIRMGMVLTGVVCGGFLLTLPFLARTTSYTLFEQNPAVTGEQKQMLFDQ</sequence>
<keyword evidence="1" id="KW-0472">Membrane</keyword>
<dbReference type="EMBL" id="QUWV01000207">
    <property type="protein sequence ID" value="RFD18531.1"/>
    <property type="molecule type" value="Genomic_DNA"/>
</dbReference>
<keyword evidence="4" id="KW-1185">Reference proteome</keyword>
<keyword evidence="1" id="KW-0812">Transmembrane</keyword>
<dbReference type="Proteomes" id="UP000262371">
    <property type="component" value="Unassembled WGS sequence"/>
</dbReference>
<dbReference type="AlphaFoldDB" id="A0A371YWC5"/>
<organism evidence="3 4">
    <name type="scientific">Komagataeibacter melaceti</name>
    <dbReference type="NCBI Taxonomy" id="2766577"/>
    <lineage>
        <taxon>Bacteria</taxon>
        <taxon>Pseudomonadati</taxon>
        <taxon>Pseudomonadota</taxon>
        <taxon>Alphaproteobacteria</taxon>
        <taxon>Acetobacterales</taxon>
        <taxon>Acetobacteraceae</taxon>
        <taxon>Komagataeibacter</taxon>
    </lineage>
</organism>
<evidence type="ECO:0000256" key="1">
    <source>
        <dbReference type="SAM" id="Phobius"/>
    </source>
</evidence>
<evidence type="ECO:0008006" key="5">
    <source>
        <dbReference type="Google" id="ProtNLM"/>
    </source>
</evidence>
<comment type="caution">
    <text evidence="3">The sequence shown here is derived from an EMBL/GenBank/DDBJ whole genome shotgun (WGS) entry which is preliminary data.</text>
</comment>
<feature type="signal peptide" evidence="2">
    <location>
        <begin position="1"/>
        <end position="30"/>
    </location>
</feature>
<gene>
    <name evidence="3" type="ORF">DY926_16120</name>
</gene>
<protein>
    <recommendedName>
        <fullName evidence="5">DUF4134 domain-containing protein</fullName>
    </recommendedName>
</protein>
<keyword evidence="2" id="KW-0732">Signal</keyword>
<reference evidence="3 4" key="1">
    <citation type="submission" date="2018-08" db="EMBL/GenBank/DDBJ databases">
        <title>Komagataeibacter sp. AV 382.</title>
        <authorList>
            <person name="Skraban J."/>
            <person name="Trcek J."/>
        </authorList>
    </citation>
    <scope>NUCLEOTIDE SEQUENCE [LARGE SCALE GENOMIC DNA]</scope>
    <source>
        <strain evidence="3 4">AV 382</strain>
    </source>
</reference>